<comment type="caution">
    <text evidence="1">The sequence shown here is derived from an EMBL/GenBank/DDBJ whole genome shotgun (WGS) entry which is preliminary data.</text>
</comment>
<sequence length="82" mass="9212">MIWFEWRDSKVAELCRNLYSRLLRLLSREFLIAALPLEMEPPSCPKGIAERYLAATAGGGFDVDPFAQDVHSSLASTLPMIQ</sequence>
<proteinExistence type="predicted"/>
<reference evidence="1 2" key="1">
    <citation type="submission" date="2015-04" db="EMBL/GenBank/DDBJ databases">
        <title>The draft genome sequence of Erythrobacter luteus KA37.</title>
        <authorList>
            <person name="Zhuang L."/>
            <person name="Liu Y."/>
            <person name="Shao Z."/>
        </authorList>
    </citation>
    <scope>NUCLEOTIDE SEQUENCE [LARGE SCALE GENOMIC DNA]</scope>
    <source>
        <strain evidence="1 2">KA37</strain>
    </source>
</reference>
<evidence type="ECO:0000313" key="2">
    <source>
        <dbReference type="Proteomes" id="UP000053464"/>
    </source>
</evidence>
<dbReference type="AlphaFoldDB" id="A0A0G9MTJ0"/>
<gene>
    <name evidence="1" type="ORF">AAW00_07175</name>
</gene>
<keyword evidence="2" id="KW-1185">Reference proteome</keyword>
<accession>A0A0G9MTJ0</accession>
<protein>
    <submittedName>
        <fullName evidence="1">Uncharacterized protein</fullName>
    </submittedName>
</protein>
<dbReference type="PATRIC" id="fig|1581420.6.peg.1460"/>
<organism evidence="1 2">
    <name type="scientific">Aurantiacibacter luteus</name>
    <dbReference type="NCBI Taxonomy" id="1581420"/>
    <lineage>
        <taxon>Bacteria</taxon>
        <taxon>Pseudomonadati</taxon>
        <taxon>Pseudomonadota</taxon>
        <taxon>Alphaproteobacteria</taxon>
        <taxon>Sphingomonadales</taxon>
        <taxon>Erythrobacteraceae</taxon>
        <taxon>Aurantiacibacter</taxon>
    </lineage>
</organism>
<dbReference type="Proteomes" id="UP000053464">
    <property type="component" value="Unassembled WGS sequence"/>
</dbReference>
<name>A0A0G9MTJ0_9SPHN</name>
<evidence type="ECO:0000313" key="1">
    <source>
        <dbReference type="EMBL" id="KLE34067.1"/>
    </source>
</evidence>
<dbReference type="EMBL" id="LBHB01000002">
    <property type="protein sequence ID" value="KLE34067.1"/>
    <property type="molecule type" value="Genomic_DNA"/>
</dbReference>